<proteinExistence type="predicted"/>
<evidence type="ECO:0000256" key="1">
    <source>
        <dbReference type="ARBA" id="ARBA00002958"/>
    </source>
</evidence>
<evidence type="ECO:0000256" key="6">
    <source>
        <dbReference type="ARBA" id="ARBA00022723"/>
    </source>
</evidence>
<reference evidence="10" key="1">
    <citation type="submission" date="2016-11" db="EMBL/GenBank/DDBJ databases">
        <title>Venom-gland transcriptomics and venom proteomics of the black-back scorpion (Hadrurus spadix) reveal detectability challenges and an unexplored realm of animal toxin diversity.</title>
        <authorList>
            <person name="Rokyta D.R."/>
            <person name="Ward M.J."/>
        </authorList>
    </citation>
    <scope>NUCLEOTIDE SEQUENCE</scope>
    <source>
        <tissue evidence="10">Venom gland</tissue>
    </source>
</reference>
<comment type="subcellular location">
    <subcellularLocation>
        <location evidence="2">Secreted</location>
        <location evidence="2">Extracellular space</location>
    </subcellularLocation>
</comment>
<evidence type="ECO:0000256" key="8">
    <source>
        <dbReference type="ARBA" id="ARBA00023157"/>
    </source>
</evidence>
<dbReference type="PRINTS" id="PR00187">
    <property type="entry name" value="HAEMOCYANIN"/>
</dbReference>
<keyword evidence="3" id="KW-0813">Transport</keyword>
<keyword evidence="5" id="KW-0561">Oxygen transport</keyword>
<dbReference type="InterPro" id="IPR008922">
    <property type="entry name" value="Di-copper_centre_dom_sf"/>
</dbReference>
<dbReference type="Pfam" id="PF03723">
    <property type="entry name" value="Hemocyanin_C"/>
    <property type="match status" value="1"/>
</dbReference>
<dbReference type="GO" id="GO:0046872">
    <property type="term" value="F:metal ion binding"/>
    <property type="evidence" value="ECO:0007669"/>
    <property type="project" value="UniProtKB-KW"/>
</dbReference>
<dbReference type="Pfam" id="PF00372">
    <property type="entry name" value="Hemocyanin_M"/>
    <property type="match status" value="1"/>
</dbReference>
<evidence type="ECO:0000256" key="3">
    <source>
        <dbReference type="ARBA" id="ARBA00022448"/>
    </source>
</evidence>
<dbReference type="InterPro" id="IPR005204">
    <property type="entry name" value="Hemocyanin_N"/>
</dbReference>
<dbReference type="AlphaFoldDB" id="A0A1W7RAE9"/>
<dbReference type="SUPFAM" id="SSF48056">
    <property type="entry name" value="Di-copper centre-containing domain"/>
    <property type="match status" value="1"/>
</dbReference>
<dbReference type="FunFam" id="1.10.1280.10:FF:000004">
    <property type="entry name" value="Hemocyanin subunit 2"/>
    <property type="match status" value="1"/>
</dbReference>
<keyword evidence="8" id="KW-1015">Disulfide bond</keyword>
<dbReference type="InterPro" id="IPR014756">
    <property type="entry name" value="Ig_E-set"/>
</dbReference>
<dbReference type="SUPFAM" id="SSF81296">
    <property type="entry name" value="E set domains"/>
    <property type="match status" value="1"/>
</dbReference>
<keyword evidence="7" id="KW-0186">Copper</keyword>
<name>A0A1W7RAE9_9SCOR</name>
<evidence type="ECO:0000256" key="5">
    <source>
        <dbReference type="ARBA" id="ARBA00022621"/>
    </source>
</evidence>
<dbReference type="InterPro" id="IPR005203">
    <property type="entry name" value="Hemocyanin_C"/>
</dbReference>
<dbReference type="GO" id="GO:0005344">
    <property type="term" value="F:oxygen carrier activity"/>
    <property type="evidence" value="ECO:0007669"/>
    <property type="project" value="UniProtKB-KW"/>
</dbReference>
<dbReference type="PANTHER" id="PTHR11511">
    <property type="entry name" value="LARVAL STORAGE PROTEIN/PHENOLOXIDASE"/>
    <property type="match status" value="1"/>
</dbReference>
<dbReference type="GO" id="GO:0016491">
    <property type="term" value="F:oxidoreductase activity"/>
    <property type="evidence" value="ECO:0007669"/>
    <property type="project" value="InterPro"/>
</dbReference>
<dbReference type="SUPFAM" id="SSF48050">
    <property type="entry name" value="Hemocyanin, N-terminal domain"/>
    <property type="match status" value="1"/>
</dbReference>
<comment type="function">
    <text evidence="1">Hemocyanins are copper-containing oxygen carriers occurring freely dissolved in the hemolymph of many mollusks and arthropods.</text>
</comment>
<dbReference type="InterPro" id="IPR000896">
    <property type="entry name" value="Hemocyanin/hexamerin_mid_dom"/>
</dbReference>
<dbReference type="InterPro" id="IPR037020">
    <property type="entry name" value="Hemocyanin_C_sf"/>
</dbReference>
<feature type="domain" description="Tyrosinase copper-binding" evidence="9">
    <location>
        <begin position="355"/>
        <end position="366"/>
    </location>
</feature>
<dbReference type="PROSITE" id="PS00209">
    <property type="entry name" value="HEMOCYANIN_1"/>
    <property type="match status" value="1"/>
</dbReference>
<dbReference type="InterPro" id="IPR013788">
    <property type="entry name" value="Hemocyanin/hexamerin"/>
</dbReference>
<dbReference type="EMBL" id="GFAH01000267">
    <property type="protein sequence ID" value="JAV48122.1"/>
    <property type="molecule type" value="Transcribed_RNA"/>
</dbReference>
<dbReference type="PROSITE" id="PS00498">
    <property type="entry name" value="TYROSINASE_2"/>
    <property type="match status" value="1"/>
</dbReference>
<dbReference type="InterPro" id="IPR002227">
    <property type="entry name" value="Tyrosinase_Cu-bd"/>
</dbReference>
<keyword evidence="6" id="KW-0479">Metal-binding</keyword>
<keyword evidence="4" id="KW-0964">Secreted</keyword>
<sequence>MNLHQKQVKVLTLFEHLNQVVHHTDVERDERLKGVGILSQKHIFSCFHPVHLAEARRLCEIYLAAKSFDDFIHLATQAREFVNVTLYAFATEVAVLHREDCKGLSVPPIQEVFPDKFINAVTLNNASFEAYSRTAADDRPLVVQEIKVGNVLDPEYKLAYFREDIGANAHHWHWHIVYPSIWDPAVFGKKKDRRGELFYYMHQQMCARYDCERLSNGLNRMVPFHNFKEFLEGYAAHLWHQASGSYYAFRPEEMAMMDMSDVDVQDMERWRERILDAIDLGVAIDKNGKEIHLDEEHGADILGSLIESNAESINFPFYGSLHNWGHVMMAYIHDADGRFQESPGVMTDTATSLRDPIFYRYHRFIDNMFQEYKATLHSYSHEQLNFPDIEVTGVTVNARTNDVINTFLRENELELTHASQIGKTSVKVRYQHLDHESFSYTINAVNNGSTAKKATVRIFLAPKYDELGNEIPIDIQRRLYIELDKFTANVAPGKNTIVRSSVDSSVTLSHQYTFDELEKGEGMDENRTEFCSCGWPQHLLVPKGDTKGMKFHLFVMLTDREKDATSPDDGSKALCADAVSYCGARDEKYPDKKPMGFPFDRVIKALTREEFLTSNMIVKDITIRYIP</sequence>
<dbReference type="Gene3D" id="1.20.1370.10">
    <property type="entry name" value="Hemocyanin, N-terminal domain"/>
    <property type="match status" value="1"/>
</dbReference>
<dbReference type="Gene3D" id="2.60.40.1520">
    <property type="entry name" value="Hemocyanin, C-terminal domain"/>
    <property type="match status" value="1"/>
</dbReference>
<protein>
    <submittedName>
        <fullName evidence="10">Hemocyanin subunit 3a</fullName>
    </submittedName>
</protein>
<evidence type="ECO:0000256" key="7">
    <source>
        <dbReference type="ARBA" id="ARBA00023008"/>
    </source>
</evidence>
<dbReference type="Gene3D" id="1.10.1280.10">
    <property type="entry name" value="Di-copper center containing domain from catechol oxidase"/>
    <property type="match status" value="1"/>
</dbReference>
<dbReference type="Pfam" id="PF03722">
    <property type="entry name" value="Hemocyanin_N"/>
    <property type="match status" value="1"/>
</dbReference>
<dbReference type="PANTHER" id="PTHR11511:SF4">
    <property type="entry name" value="PHENOLOXIDASE 2-RELATED"/>
    <property type="match status" value="1"/>
</dbReference>
<dbReference type="PROSITE" id="PS00210">
    <property type="entry name" value="HEMOCYANIN_2"/>
    <property type="match status" value="1"/>
</dbReference>
<evidence type="ECO:0000256" key="4">
    <source>
        <dbReference type="ARBA" id="ARBA00022525"/>
    </source>
</evidence>
<dbReference type="InterPro" id="IPR036697">
    <property type="entry name" value="Hemocyanin_N_sf"/>
</dbReference>
<evidence type="ECO:0000313" key="10">
    <source>
        <dbReference type="EMBL" id="JAV48122.1"/>
    </source>
</evidence>
<evidence type="ECO:0000256" key="2">
    <source>
        <dbReference type="ARBA" id="ARBA00004239"/>
    </source>
</evidence>
<dbReference type="FunFam" id="2.60.40.1520:FF:000001">
    <property type="entry name" value="Hemocyanin subunit 2"/>
    <property type="match status" value="1"/>
</dbReference>
<dbReference type="GO" id="GO:0005576">
    <property type="term" value="C:extracellular region"/>
    <property type="evidence" value="ECO:0007669"/>
    <property type="project" value="UniProtKB-SubCell"/>
</dbReference>
<accession>A0A1W7RAE9</accession>
<organism evidence="10">
    <name type="scientific">Hadrurus spadix</name>
    <dbReference type="NCBI Taxonomy" id="141984"/>
    <lineage>
        <taxon>Eukaryota</taxon>
        <taxon>Metazoa</taxon>
        <taxon>Ecdysozoa</taxon>
        <taxon>Arthropoda</taxon>
        <taxon>Chelicerata</taxon>
        <taxon>Arachnida</taxon>
        <taxon>Scorpiones</taxon>
        <taxon>Iurida</taxon>
        <taxon>Iuroidea</taxon>
        <taxon>Hadrurus</taxon>
    </lineage>
</organism>
<evidence type="ECO:0000259" key="9">
    <source>
        <dbReference type="PROSITE" id="PS00498"/>
    </source>
</evidence>